<keyword evidence="1" id="KW-1133">Transmembrane helix</keyword>
<organism evidence="2 3">
    <name type="scientific">Candidatus Berkelbacteria bacterium Licking1014_96</name>
    <dbReference type="NCBI Taxonomy" id="2017149"/>
    <lineage>
        <taxon>Bacteria</taxon>
        <taxon>Candidatus Berkelbacteria</taxon>
    </lineage>
</organism>
<dbReference type="InterPro" id="IPR052534">
    <property type="entry name" value="Extracell_DNA_Util/SecSys_Comp"/>
</dbReference>
<keyword evidence="1" id="KW-0812">Transmembrane</keyword>
<dbReference type="Pfam" id="PF05137">
    <property type="entry name" value="PilN"/>
    <property type="match status" value="1"/>
</dbReference>
<evidence type="ECO:0000313" key="2">
    <source>
        <dbReference type="EMBL" id="TSC90735.1"/>
    </source>
</evidence>
<dbReference type="PANTHER" id="PTHR40278">
    <property type="entry name" value="DNA UTILIZATION PROTEIN HOFN"/>
    <property type="match status" value="1"/>
</dbReference>
<evidence type="ECO:0000256" key="1">
    <source>
        <dbReference type="SAM" id="Phobius"/>
    </source>
</evidence>
<keyword evidence="1" id="KW-0472">Membrane</keyword>
<name>A0A554LD91_9BACT</name>
<gene>
    <name evidence="2" type="ORF">CEN92_403</name>
</gene>
<dbReference type="EMBL" id="VMGH01000063">
    <property type="protein sequence ID" value="TSC90735.1"/>
    <property type="molecule type" value="Genomic_DNA"/>
</dbReference>
<reference evidence="2 3" key="1">
    <citation type="submission" date="2017-07" db="EMBL/GenBank/DDBJ databases">
        <title>Mechanisms for carbon and nitrogen cycling indicate functional differentiation within the Candidate Phyla Radiation.</title>
        <authorList>
            <person name="Danczak R.E."/>
            <person name="Johnston M.D."/>
            <person name="Kenah C."/>
            <person name="Slattery M."/>
            <person name="Wrighton K.C."/>
            <person name="Wilkins M.J."/>
        </authorList>
    </citation>
    <scope>NUCLEOTIDE SEQUENCE [LARGE SCALE GENOMIC DNA]</scope>
    <source>
        <strain evidence="2">Licking1014_96</strain>
    </source>
</reference>
<comment type="caution">
    <text evidence="2">The sequence shown here is derived from an EMBL/GenBank/DDBJ whole genome shotgun (WGS) entry which is preliminary data.</text>
</comment>
<evidence type="ECO:0008006" key="4">
    <source>
        <dbReference type="Google" id="ProtNLM"/>
    </source>
</evidence>
<sequence>MEKNKIESGVNGGLSVPNIFIFLAILSIITAVAFSAISLTKKYQLSSTEKKLTDVQGELASMKSEDDQAMVAAAAVENYDSLNSDKNYWSVFLQEIASKTLINSKINELSLTQESGVLNIEGMVRSYEDLSKFIVSLRNSAKIESVTLKSANLDSTAGGGVSFALEAVPAGDALAPTQSQEVSD</sequence>
<proteinExistence type="predicted"/>
<dbReference type="AlphaFoldDB" id="A0A554LD91"/>
<dbReference type="InterPro" id="IPR007813">
    <property type="entry name" value="PilN"/>
</dbReference>
<evidence type="ECO:0000313" key="3">
    <source>
        <dbReference type="Proteomes" id="UP000318296"/>
    </source>
</evidence>
<dbReference type="PANTHER" id="PTHR40278:SF1">
    <property type="entry name" value="DNA UTILIZATION PROTEIN HOFN"/>
    <property type="match status" value="1"/>
</dbReference>
<feature type="transmembrane region" description="Helical" evidence="1">
    <location>
        <begin position="20"/>
        <end position="40"/>
    </location>
</feature>
<dbReference type="Proteomes" id="UP000318296">
    <property type="component" value="Unassembled WGS sequence"/>
</dbReference>
<protein>
    <recommendedName>
        <fullName evidence="4">Type IV pilus assembly protein PilN</fullName>
    </recommendedName>
</protein>
<accession>A0A554LD91</accession>